<evidence type="ECO:0000313" key="2">
    <source>
        <dbReference type="Proteomes" id="UP000823775"/>
    </source>
</evidence>
<keyword evidence="2" id="KW-1185">Reference proteome</keyword>
<protein>
    <submittedName>
        <fullName evidence="1">Uncharacterized protein</fullName>
    </submittedName>
</protein>
<accession>A0ABS8RNR5</accession>
<reference evidence="1 2" key="1">
    <citation type="journal article" date="2021" name="BMC Genomics">
        <title>Datura genome reveals duplications of psychoactive alkaloid biosynthetic genes and high mutation rate following tissue culture.</title>
        <authorList>
            <person name="Rajewski A."/>
            <person name="Carter-House D."/>
            <person name="Stajich J."/>
            <person name="Litt A."/>
        </authorList>
    </citation>
    <scope>NUCLEOTIDE SEQUENCE [LARGE SCALE GENOMIC DNA]</scope>
    <source>
        <strain evidence="1">AR-01</strain>
    </source>
</reference>
<comment type="caution">
    <text evidence="1">The sequence shown here is derived from an EMBL/GenBank/DDBJ whole genome shotgun (WGS) entry which is preliminary data.</text>
</comment>
<feature type="non-terminal residue" evidence="1">
    <location>
        <position position="87"/>
    </location>
</feature>
<evidence type="ECO:0000313" key="1">
    <source>
        <dbReference type="EMBL" id="MCD7448450.1"/>
    </source>
</evidence>
<dbReference type="EMBL" id="JACEIK010000062">
    <property type="protein sequence ID" value="MCD7448450.1"/>
    <property type="molecule type" value="Genomic_DNA"/>
</dbReference>
<name>A0ABS8RNR5_DATST</name>
<sequence length="87" mass="9727">MAKSKLAYGAKMASSCSGSCFSPGNRYTELSNLIPHHDIDLRTFLKLLFALVTSLQDASEGLLYRLPEDEYHRLANATIHDLLDKLE</sequence>
<proteinExistence type="predicted"/>
<dbReference type="Proteomes" id="UP000823775">
    <property type="component" value="Unassembled WGS sequence"/>
</dbReference>
<gene>
    <name evidence="1" type="ORF">HAX54_042248</name>
</gene>
<organism evidence="1 2">
    <name type="scientific">Datura stramonium</name>
    <name type="common">Jimsonweed</name>
    <name type="synonym">Common thornapple</name>
    <dbReference type="NCBI Taxonomy" id="4076"/>
    <lineage>
        <taxon>Eukaryota</taxon>
        <taxon>Viridiplantae</taxon>
        <taxon>Streptophyta</taxon>
        <taxon>Embryophyta</taxon>
        <taxon>Tracheophyta</taxon>
        <taxon>Spermatophyta</taxon>
        <taxon>Magnoliopsida</taxon>
        <taxon>eudicotyledons</taxon>
        <taxon>Gunneridae</taxon>
        <taxon>Pentapetalae</taxon>
        <taxon>asterids</taxon>
        <taxon>lamiids</taxon>
        <taxon>Solanales</taxon>
        <taxon>Solanaceae</taxon>
        <taxon>Solanoideae</taxon>
        <taxon>Datureae</taxon>
        <taxon>Datura</taxon>
    </lineage>
</organism>